<sequence>MIFQNENSYEVKEKIENSRVAILPIGAVEAHGPHLPLGTDNYLAEQLSQRVADKTGAFVLPTLPYGQVWSLKNFPGSINVSNQSLISLICDIGESLHHQGFRVFVLINGHLGNAVAIKEAARKLYETVPDLKVLYLFYPGVKAITDELRDTPSAHASYFHACEIETSYMLYLAEQHVDMAKAISDIPDIPPSADVTPTPWEEFTASAVLGDATLASREKGEAIIEVALANMVEQIEQAKKSLGNK</sequence>
<evidence type="ECO:0000313" key="7">
    <source>
        <dbReference type="Proteomes" id="UP001241988"/>
    </source>
</evidence>
<dbReference type="Proteomes" id="UP001241988">
    <property type="component" value="Unassembled WGS sequence"/>
</dbReference>
<proteinExistence type="inferred from homology"/>
<dbReference type="PANTHER" id="PTHR35005:SF1">
    <property type="entry name" value="2-AMINO-5-FORMYLAMINO-6-RIBOSYLAMINOPYRIMIDIN-4(3H)-ONE 5'-MONOPHOSPHATE DEFORMYLASE"/>
    <property type="match status" value="1"/>
</dbReference>
<dbReference type="EMBL" id="JAUSWB010000003">
    <property type="protein sequence ID" value="MDQ0428446.1"/>
    <property type="molecule type" value="Genomic_DNA"/>
</dbReference>
<accession>A0ABU0GSW0</accession>
<dbReference type="GO" id="GO:0047789">
    <property type="term" value="F:creatininase activity"/>
    <property type="evidence" value="ECO:0007669"/>
    <property type="project" value="UniProtKB-EC"/>
</dbReference>
<comment type="caution">
    <text evidence="6">The sequence shown here is derived from an EMBL/GenBank/DDBJ whole genome shotgun (WGS) entry which is preliminary data.</text>
</comment>
<evidence type="ECO:0000313" key="6">
    <source>
        <dbReference type="EMBL" id="MDQ0428446.1"/>
    </source>
</evidence>
<evidence type="ECO:0000256" key="3">
    <source>
        <dbReference type="ARBA" id="ARBA00022801"/>
    </source>
</evidence>
<comment type="similarity">
    <text evidence="5">Belongs to the creatininase superfamily.</text>
</comment>
<dbReference type="InterPro" id="IPR024087">
    <property type="entry name" value="Creatininase-like_sf"/>
</dbReference>
<dbReference type="RefSeq" id="WP_308786624.1">
    <property type="nucleotide sequence ID" value="NZ_JAUSWB010000003.1"/>
</dbReference>
<evidence type="ECO:0000256" key="5">
    <source>
        <dbReference type="ARBA" id="ARBA00024029"/>
    </source>
</evidence>
<comment type="cofactor">
    <cofactor evidence="1">
        <name>Zn(2+)</name>
        <dbReference type="ChEBI" id="CHEBI:29105"/>
    </cofactor>
</comment>
<evidence type="ECO:0000256" key="1">
    <source>
        <dbReference type="ARBA" id="ARBA00001947"/>
    </source>
</evidence>
<keyword evidence="3 6" id="KW-0378">Hydrolase</keyword>
<dbReference type="Pfam" id="PF02633">
    <property type="entry name" value="Creatininase"/>
    <property type="match status" value="1"/>
</dbReference>
<dbReference type="PANTHER" id="PTHR35005">
    <property type="entry name" value="3-DEHYDRO-SCYLLO-INOSOSE HYDROLASE"/>
    <property type="match status" value="1"/>
</dbReference>
<protein>
    <submittedName>
        <fullName evidence="6">Creatinine amidohydrolase</fullName>
        <ecNumber evidence="6">3.5.2.10</ecNumber>
    </submittedName>
</protein>
<gene>
    <name evidence="6" type="ORF">QOZ98_001272</name>
</gene>
<keyword evidence="7" id="KW-1185">Reference proteome</keyword>
<dbReference type="InterPro" id="IPR003785">
    <property type="entry name" value="Creatininase/forma_Hydrolase"/>
</dbReference>
<evidence type="ECO:0000256" key="4">
    <source>
        <dbReference type="ARBA" id="ARBA00022833"/>
    </source>
</evidence>
<dbReference type="Gene3D" id="3.40.50.10310">
    <property type="entry name" value="Creatininase"/>
    <property type="match status" value="1"/>
</dbReference>
<keyword evidence="4" id="KW-0862">Zinc</keyword>
<dbReference type="SUPFAM" id="SSF102215">
    <property type="entry name" value="Creatininase"/>
    <property type="match status" value="1"/>
</dbReference>
<keyword evidence="2" id="KW-0479">Metal-binding</keyword>
<organism evidence="6 7">
    <name type="scientific">Planomicrobium stackebrandtii</name>
    <dbReference type="NCBI Taxonomy" id="253160"/>
    <lineage>
        <taxon>Bacteria</taxon>
        <taxon>Bacillati</taxon>
        <taxon>Bacillota</taxon>
        <taxon>Bacilli</taxon>
        <taxon>Bacillales</taxon>
        <taxon>Caryophanaceae</taxon>
        <taxon>Planomicrobium</taxon>
    </lineage>
</organism>
<name>A0ABU0GSW0_9BACL</name>
<evidence type="ECO:0000256" key="2">
    <source>
        <dbReference type="ARBA" id="ARBA00022723"/>
    </source>
</evidence>
<dbReference type="EC" id="3.5.2.10" evidence="6"/>
<reference evidence="6 7" key="1">
    <citation type="submission" date="2023-07" db="EMBL/GenBank/DDBJ databases">
        <title>Genomic Encyclopedia of Type Strains, Phase IV (KMG-IV): sequencing the most valuable type-strain genomes for metagenomic binning, comparative biology and taxonomic classification.</title>
        <authorList>
            <person name="Goeker M."/>
        </authorList>
    </citation>
    <scope>NUCLEOTIDE SEQUENCE [LARGE SCALE GENOMIC DNA]</scope>
    <source>
        <strain evidence="6 7">DSM 16419</strain>
    </source>
</reference>